<feature type="signal peptide" evidence="1">
    <location>
        <begin position="1"/>
        <end position="16"/>
    </location>
</feature>
<dbReference type="InterPro" id="IPR017850">
    <property type="entry name" value="Alkaline_phosphatase_core_sf"/>
</dbReference>
<protein>
    <submittedName>
        <fullName evidence="2">Alkaline phosphatase family protein</fullName>
    </submittedName>
</protein>
<organism evidence="2 3">
    <name type="scientific">Persicobacter psychrovividus</name>
    <dbReference type="NCBI Taxonomy" id="387638"/>
    <lineage>
        <taxon>Bacteria</taxon>
        <taxon>Pseudomonadati</taxon>
        <taxon>Bacteroidota</taxon>
        <taxon>Cytophagia</taxon>
        <taxon>Cytophagales</taxon>
        <taxon>Persicobacteraceae</taxon>
        <taxon>Persicobacter</taxon>
    </lineage>
</organism>
<reference evidence="2 3" key="1">
    <citation type="submission" date="2021-12" db="EMBL/GenBank/DDBJ databases">
        <title>Genome sequencing of bacteria with rrn-lacking chromosome and rrn-plasmid.</title>
        <authorList>
            <person name="Anda M."/>
            <person name="Iwasaki W."/>
        </authorList>
    </citation>
    <scope>NUCLEOTIDE SEQUENCE [LARGE SCALE GENOMIC DNA]</scope>
    <source>
        <strain evidence="2 3">NBRC 101262</strain>
    </source>
</reference>
<dbReference type="PROSITE" id="PS51257">
    <property type="entry name" value="PROKAR_LIPOPROTEIN"/>
    <property type="match status" value="1"/>
</dbReference>
<evidence type="ECO:0000313" key="2">
    <source>
        <dbReference type="EMBL" id="BDC97853.1"/>
    </source>
</evidence>
<keyword evidence="1" id="KW-0732">Signal</keyword>
<name>A0ABN6L974_9BACT</name>
<feature type="chain" id="PRO_5046137269" evidence="1">
    <location>
        <begin position="17"/>
        <end position="411"/>
    </location>
</feature>
<dbReference type="EMBL" id="AP025292">
    <property type="protein sequence ID" value="BDC97853.1"/>
    <property type="molecule type" value="Genomic_DNA"/>
</dbReference>
<dbReference type="Proteomes" id="UP001354989">
    <property type="component" value="Chromosome"/>
</dbReference>
<dbReference type="RefSeq" id="WP_338397389.1">
    <property type="nucleotide sequence ID" value="NZ_AP025292.1"/>
</dbReference>
<accession>A0ABN6L974</accession>
<dbReference type="CDD" id="cd16018">
    <property type="entry name" value="Enpp"/>
    <property type="match status" value="1"/>
</dbReference>
<evidence type="ECO:0000313" key="3">
    <source>
        <dbReference type="Proteomes" id="UP001354989"/>
    </source>
</evidence>
<dbReference type="Pfam" id="PF01663">
    <property type="entry name" value="Phosphodiest"/>
    <property type="match status" value="1"/>
</dbReference>
<dbReference type="InterPro" id="IPR002591">
    <property type="entry name" value="Phosphodiest/P_Trfase"/>
</dbReference>
<dbReference type="Gene3D" id="3.40.720.10">
    <property type="entry name" value="Alkaline Phosphatase, subunit A"/>
    <property type="match status" value="1"/>
</dbReference>
<sequence>MLRSFIFLLIAGGLFACKSTPNSTSGTGYHPLILISVDGYRFDYTEKFQAPNIQKFAEEGVKAEALIPCYPSKTFPNHWAVATGTYPGHNGLIHNAFFSKNYQATFKLGDAAERNNPRWYGGTPIWKLAEDQGKIAACYFWPGSEVEHAGHLPTYYYPYRESTPFNDRVDQVLKWAQLPEGERPDFITLYFHEPDHSGHHFGPDSKKTKQAVAEVDRALGRLFRLMNEKGIAPDYLLISDHGMVEVTHGIDYQELADFNGCQVLNAGGTQLMIYPATETNIAGLIKALEANADGRYRVIQKKDAPEYWHYTHQDVPDFWLEASPHYMFVEAGRKPSAGTHGYDPAVQDTHAIFYANGPSFKRGMTIPAFENVNIYPLMARVLNLSIPQGIDGNLSVLQPILEETQKKATTE</sequence>
<evidence type="ECO:0000256" key="1">
    <source>
        <dbReference type="SAM" id="SignalP"/>
    </source>
</evidence>
<dbReference type="SUPFAM" id="SSF53649">
    <property type="entry name" value="Alkaline phosphatase-like"/>
    <property type="match status" value="1"/>
</dbReference>
<proteinExistence type="predicted"/>
<keyword evidence="3" id="KW-1185">Reference proteome</keyword>
<dbReference type="PANTHER" id="PTHR10151">
    <property type="entry name" value="ECTONUCLEOTIDE PYROPHOSPHATASE/PHOSPHODIESTERASE"/>
    <property type="match status" value="1"/>
</dbReference>
<gene>
    <name evidence="2" type="ORF">PEPS_01340</name>
</gene>
<dbReference type="PANTHER" id="PTHR10151:SF120">
    <property type="entry name" value="BIS(5'-ADENOSYL)-TRIPHOSPHATASE"/>
    <property type="match status" value="1"/>
</dbReference>